<dbReference type="InterPro" id="IPR005586">
    <property type="entry name" value="ABC_trans_aux"/>
</dbReference>
<evidence type="ECO:0000313" key="3">
    <source>
        <dbReference type="Proteomes" id="UP000193900"/>
    </source>
</evidence>
<feature type="domain" description="ABC-type transport auxiliary lipoprotein component" evidence="1">
    <location>
        <begin position="27"/>
        <end position="183"/>
    </location>
</feature>
<dbReference type="EMBL" id="FWFZ01000020">
    <property type="protein sequence ID" value="SLN68179.1"/>
    <property type="molecule type" value="Genomic_DNA"/>
</dbReference>
<name>A0A1Y5TNL0_9RHOB</name>
<evidence type="ECO:0000313" key="2">
    <source>
        <dbReference type="EMBL" id="SLN68179.1"/>
    </source>
</evidence>
<sequence length="188" mass="19843">MEISTSLKTAAILAAVLLGGCAKEVRYTVPQAEPEVRVASIYSSVEVVEVTLPDYAAAEDIYLLQPDGGISALGPLWADDPARAVTLQLSRDLGAIIGRNVAPEPWPFRSFADARLDVRMEEFVATSNGTFRIAGQYFVAPESGGRDRAGQFSIEVPLAAQDSPGAIAAARSQAVATLAAQVARNGLR</sequence>
<reference evidence="2 3" key="1">
    <citation type="submission" date="2017-03" db="EMBL/GenBank/DDBJ databases">
        <authorList>
            <person name="Afonso C.L."/>
            <person name="Miller P.J."/>
            <person name="Scott M.A."/>
            <person name="Spackman E."/>
            <person name="Goraichik I."/>
            <person name="Dimitrov K.M."/>
            <person name="Suarez D.L."/>
            <person name="Swayne D.E."/>
        </authorList>
    </citation>
    <scope>NUCLEOTIDE SEQUENCE [LARGE SCALE GENOMIC DNA]</scope>
    <source>
        <strain evidence="2 3">CECT 7023</strain>
    </source>
</reference>
<keyword evidence="3" id="KW-1185">Reference proteome</keyword>
<evidence type="ECO:0000259" key="1">
    <source>
        <dbReference type="Pfam" id="PF03886"/>
    </source>
</evidence>
<protein>
    <recommendedName>
        <fullName evidence="1">ABC-type transport auxiliary lipoprotein component domain-containing protein</fullName>
    </recommendedName>
</protein>
<dbReference type="RefSeq" id="WP_085880095.1">
    <property type="nucleotide sequence ID" value="NZ_FWFZ01000020.1"/>
</dbReference>
<dbReference type="AlphaFoldDB" id="A0A1Y5TNL0"/>
<dbReference type="Proteomes" id="UP000193900">
    <property type="component" value="Unassembled WGS sequence"/>
</dbReference>
<dbReference type="SUPFAM" id="SSF159594">
    <property type="entry name" value="XCC0632-like"/>
    <property type="match status" value="1"/>
</dbReference>
<accession>A0A1Y5TNL0</accession>
<proteinExistence type="predicted"/>
<organism evidence="2 3">
    <name type="scientific">Roseisalinus antarcticus</name>
    <dbReference type="NCBI Taxonomy" id="254357"/>
    <lineage>
        <taxon>Bacteria</taxon>
        <taxon>Pseudomonadati</taxon>
        <taxon>Pseudomonadota</taxon>
        <taxon>Alphaproteobacteria</taxon>
        <taxon>Rhodobacterales</taxon>
        <taxon>Roseobacteraceae</taxon>
        <taxon>Roseisalinus</taxon>
    </lineage>
</organism>
<gene>
    <name evidence="2" type="ORF">ROA7023_03299</name>
</gene>
<dbReference type="Pfam" id="PF03886">
    <property type="entry name" value="ABC_trans_aux"/>
    <property type="match status" value="1"/>
</dbReference>
<dbReference type="Gene3D" id="3.40.50.10610">
    <property type="entry name" value="ABC-type transport auxiliary lipoprotein component"/>
    <property type="match status" value="1"/>
</dbReference>
<dbReference type="OrthoDB" id="7858211at2"/>